<keyword evidence="4" id="KW-0812">Transmembrane</keyword>
<dbReference type="InterPro" id="IPR011712">
    <property type="entry name" value="Sig_transdc_His_kin_sub3_dim/P"/>
</dbReference>
<dbReference type="RefSeq" id="WP_092375240.1">
    <property type="nucleotide sequence ID" value="NZ_FORX01000010.1"/>
</dbReference>
<dbReference type="InterPro" id="IPR005467">
    <property type="entry name" value="His_kinase_dom"/>
</dbReference>
<dbReference type="CDD" id="cd22265">
    <property type="entry name" value="UDM1_RNF168"/>
    <property type="match status" value="1"/>
</dbReference>
<dbReference type="SUPFAM" id="SSF55874">
    <property type="entry name" value="ATPase domain of HSP90 chaperone/DNA topoisomerase II/histidine kinase"/>
    <property type="match status" value="1"/>
</dbReference>
<dbReference type="Gene3D" id="3.30.565.10">
    <property type="entry name" value="Histidine kinase-like ATPase, C-terminal domain"/>
    <property type="match status" value="1"/>
</dbReference>
<sequence>MTIHPDSTDSFPASSEEWRMFVAQSRKTQHDLLERIKELNCLYGISRLAQNREQPLGELLTGIADLIRASWQYPDIACASIRLGDTRHNSGNFVRTRWCQSSPVIIEAEECGAVEVCYLEERPDSDEGPFLREERSLIDAVADQVGRIVAQRRAEEQMRALSQELIMAQENERQRIARELHDHLAQDLSLARADLERIGGSLPEGGPWRAQTGVIAERIGTAIRSIRDLAYGLLPPGLTELGLVETVLAHCEDFSLRHGIAVDVFADGLGGVAFDFDTQINIYRLIQEALNNVRKHAKASRVTIRLLGSYPNLLVRIEDDGCGADMDRCLSQAGRTKRMGLWSMRERVKLLGGKISFRSKPGQGLHIRIETPLNRSSNEHA</sequence>
<dbReference type="PROSITE" id="PS50109">
    <property type="entry name" value="HIS_KIN"/>
    <property type="match status" value="1"/>
</dbReference>
<evidence type="ECO:0000256" key="5">
    <source>
        <dbReference type="ARBA" id="ARBA00022777"/>
    </source>
</evidence>
<dbReference type="GO" id="GO:0005886">
    <property type="term" value="C:plasma membrane"/>
    <property type="evidence" value="ECO:0007669"/>
    <property type="project" value="UniProtKB-SubCell"/>
</dbReference>
<evidence type="ECO:0000256" key="2">
    <source>
        <dbReference type="ARBA" id="ARBA00022475"/>
    </source>
</evidence>
<keyword evidence="8" id="KW-0472">Membrane</keyword>
<dbReference type="Gene3D" id="1.20.5.1930">
    <property type="match status" value="1"/>
</dbReference>
<dbReference type="OrthoDB" id="6231at2"/>
<gene>
    <name evidence="11" type="ORF">SAMN04488082_11055</name>
</gene>
<keyword evidence="6" id="KW-1133">Transmembrane helix</keyword>
<keyword evidence="7" id="KW-0902">Two-component regulatory system</keyword>
<keyword evidence="5 11" id="KW-0418">Kinase</keyword>
<feature type="domain" description="Histidine kinase" evidence="10">
    <location>
        <begin position="282"/>
        <end position="375"/>
    </location>
</feature>
<organism evidence="11 12">
    <name type="scientific">Desulfomicrobium apsheronum</name>
    <dbReference type="NCBI Taxonomy" id="52560"/>
    <lineage>
        <taxon>Bacteria</taxon>
        <taxon>Pseudomonadati</taxon>
        <taxon>Thermodesulfobacteriota</taxon>
        <taxon>Desulfovibrionia</taxon>
        <taxon>Desulfovibrionales</taxon>
        <taxon>Desulfomicrobiaceae</taxon>
        <taxon>Desulfomicrobium</taxon>
    </lineage>
</organism>
<dbReference type="SMART" id="SM00387">
    <property type="entry name" value="HATPase_c"/>
    <property type="match status" value="1"/>
</dbReference>
<evidence type="ECO:0000313" key="12">
    <source>
        <dbReference type="Proteomes" id="UP000198635"/>
    </source>
</evidence>
<dbReference type="GO" id="GO:0046983">
    <property type="term" value="F:protein dimerization activity"/>
    <property type="evidence" value="ECO:0007669"/>
    <property type="project" value="InterPro"/>
</dbReference>
<evidence type="ECO:0000256" key="7">
    <source>
        <dbReference type="ARBA" id="ARBA00023012"/>
    </source>
</evidence>
<evidence type="ECO:0000256" key="3">
    <source>
        <dbReference type="ARBA" id="ARBA00022679"/>
    </source>
</evidence>
<dbReference type="InterPro" id="IPR036890">
    <property type="entry name" value="HATPase_C_sf"/>
</dbReference>
<proteinExistence type="predicted"/>
<keyword evidence="12" id="KW-1185">Reference proteome</keyword>
<reference evidence="12" key="1">
    <citation type="submission" date="2016-10" db="EMBL/GenBank/DDBJ databases">
        <authorList>
            <person name="Varghese N."/>
            <person name="Submissions S."/>
        </authorList>
    </citation>
    <scope>NUCLEOTIDE SEQUENCE [LARGE SCALE GENOMIC DNA]</scope>
    <source>
        <strain evidence="12">DSM 5918</strain>
    </source>
</reference>
<comment type="subcellular location">
    <subcellularLocation>
        <location evidence="1">Cell membrane</location>
        <topology evidence="1">Multi-pass membrane protein</topology>
    </subcellularLocation>
</comment>
<keyword evidence="3" id="KW-0808">Transferase</keyword>
<dbReference type="PANTHER" id="PTHR24421">
    <property type="entry name" value="NITRATE/NITRITE SENSOR PROTEIN NARX-RELATED"/>
    <property type="match status" value="1"/>
</dbReference>
<dbReference type="InterPro" id="IPR003594">
    <property type="entry name" value="HATPase_dom"/>
</dbReference>
<dbReference type="CDD" id="cd16917">
    <property type="entry name" value="HATPase_UhpB-NarQ-NarX-like"/>
    <property type="match status" value="1"/>
</dbReference>
<dbReference type="STRING" id="52560.SAMN04488082_11055"/>
<evidence type="ECO:0000256" key="4">
    <source>
        <dbReference type="ARBA" id="ARBA00022692"/>
    </source>
</evidence>
<dbReference type="PANTHER" id="PTHR24421:SF37">
    <property type="entry name" value="SENSOR HISTIDINE KINASE NARS"/>
    <property type="match status" value="1"/>
</dbReference>
<dbReference type="Pfam" id="PF02518">
    <property type="entry name" value="HATPase_c"/>
    <property type="match status" value="1"/>
</dbReference>
<dbReference type="Pfam" id="PF07730">
    <property type="entry name" value="HisKA_3"/>
    <property type="match status" value="1"/>
</dbReference>
<dbReference type="Proteomes" id="UP000198635">
    <property type="component" value="Unassembled WGS sequence"/>
</dbReference>
<dbReference type="EMBL" id="FORX01000010">
    <property type="protein sequence ID" value="SFJ94542.1"/>
    <property type="molecule type" value="Genomic_DNA"/>
</dbReference>
<evidence type="ECO:0000256" key="6">
    <source>
        <dbReference type="ARBA" id="ARBA00022989"/>
    </source>
</evidence>
<evidence type="ECO:0000256" key="1">
    <source>
        <dbReference type="ARBA" id="ARBA00004651"/>
    </source>
</evidence>
<feature type="coiled-coil region" evidence="9">
    <location>
        <begin position="151"/>
        <end position="186"/>
    </location>
</feature>
<dbReference type="AlphaFoldDB" id="A0A1I3VH79"/>
<accession>A0A1I3VH79</accession>
<dbReference type="InterPro" id="IPR050482">
    <property type="entry name" value="Sensor_HK_TwoCompSys"/>
</dbReference>
<evidence type="ECO:0000313" key="11">
    <source>
        <dbReference type="EMBL" id="SFJ94542.1"/>
    </source>
</evidence>
<keyword evidence="9" id="KW-0175">Coiled coil</keyword>
<protein>
    <submittedName>
        <fullName evidence="11">Histidine kinase-, DNA gyrase B-, and HSP90-like ATPase</fullName>
    </submittedName>
</protein>
<evidence type="ECO:0000256" key="9">
    <source>
        <dbReference type="SAM" id="Coils"/>
    </source>
</evidence>
<evidence type="ECO:0000256" key="8">
    <source>
        <dbReference type="ARBA" id="ARBA00023136"/>
    </source>
</evidence>
<keyword evidence="2" id="KW-1003">Cell membrane</keyword>
<dbReference type="GO" id="GO:0000155">
    <property type="term" value="F:phosphorelay sensor kinase activity"/>
    <property type="evidence" value="ECO:0007669"/>
    <property type="project" value="InterPro"/>
</dbReference>
<evidence type="ECO:0000259" key="10">
    <source>
        <dbReference type="PROSITE" id="PS50109"/>
    </source>
</evidence>
<name>A0A1I3VH79_9BACT</name>